<protein>
    <submittedName>
        <fullName evidence="2">Uncharacterized protein</fullName>
    </submittedName>
</protein>
<reference evidence="2 3" key="1">
    <citation type="submission" date="2015-01" db="EMBL/GenBank/DDBJ databases">
        <title>Evolution of Trichinella species and genotypes.</title>
        <authorList>
            <person name="Korhonen P.K."/>
            <person name="Edoardo P."/>
            <person name="Giuseppe L.R."/>
            <person name="Gasser R.B."/>
        </authorList>
    </citation>
    <scope>NUCLEOTIDE SEQUENCE [LARGE SCALE GENOMIC DNA]</scope>
    <source>
        <strain evidence="2">ISS2496</strain>
    </source>
</reference>
<name>A0A0V0ZDH6_9BILA</name>
<keyword evidence="3" id="KW-1185">Reference proteome</keyword>
<evidence type="ECO:0000313" key="3">
    <source>
        <dbReference type="Proteomes" id="UP000054783"/>
    </source>
</evidence>
<comment type="caution">
    <text evidence="2">The sequence shown here is derived from an EMBL/GenBank/DDBJ whole genome shotgun (WGS) entry which is preliminary data.</text>
</comment>
<sequence length="105" mass="12410">MHKNDPRDMLFTNSAIVEPLTFIFSHFQNFYFYNRNGKNSDQVVMASDGTYWYLLLYFDKALQSSVANFCWANNKWLTVAASFPGEFRWVLPIDYLDIFGFSHKQ</sequence>
<proteinExistence type="predicted"/>
<gene>
    <name evidence="2" type="ORF">T12_12217</name>
    <name evidence="1" type="ORF">T12_9188</name>
</gene>
<dbReference type="Proteomes" id="UP000054783">
    <property type="component" value="Unassembled WGS sequence"/>
</dbReference>
<organism evidence="2 3">
    <name type="scientific">Trichinella patagoniensis</name>
    <dbReference type="NCBI Taxonomy" id="990121"/>
    <lineage>
        <taxon>Eukaryota</taxon>
        <taxon>Metazoa</taxon>
        <taxon>Ecdysozoa</taxon>
        <taxon>Nematoda</taxon>
        <taxon>Enoplea</taxon>
        <taxon>Dorylaimia</taxon>
        <taxon>Trichinellida</taxon>
        <taxon>Trichinellidae</taxon>
        <taxon>Trichinella</taxon>
    </lineage>
</organism>
<dbReference type="EMBL" id="JYDQ01000226">
    <property type="protein sequence ID" value="KRY10561.1"/>
    <property type="molecule type" value="Genomic_DNA"/>
</dbReference>
<dbReference type="AlphaFoldDB" id="A0A0V0ZDH6"/>
<accession>A0A0V0ZDH6</accession>
<evidence type="ECO:0000313" key="2">
    <source>
        <dbReference type="EMBL" id="KRY10561.1"/>
    </source>
</evidence>
<evidence type="ECO:0000313" key="1">
    <source>
        <dbReference type="EMBL" id="KRY06884.1"/>
    </source>
</evidence>
<dbReference type="EMBL" id="JYDQ01000629">
    <property type="protein sequence ID" value="KRY06884.1"/>
    <property type="molecule type" value="Genomic_DNA"/>
</dbReference>